<dbReference type="InterPro" id="IPR036249">
    <property type="entry name" value="Thioredoxin-like_sf"/>
</dbReference>
<dbReference type="AlphaFoldDB" id="A0A6S6QUC5"/>
<evidence type="ECO:0000313" key="3">
    <source>
        <dbReference type="Proteomes" id="UP000515317"/>
    </source>
</evidence>
<keyword evidence="1" id="KW-0676">Redox-active center</keyword>
<reference evidence="2 3" key="1">
    <citation type="submission" date="2020-08" db="EMBL/GenBank/DDBJ databases">
        <title>Genome sequence of Rhizobiales bacterium strain IZ6.</title>
        <authorList>
            <person name="Nakai R."/>
            <person name="Naganuma T."/>
        </authorList>
    </citation>
    <scope>NUCLEOTIDE SEQUENCE [LARGE SCALE GENOMIC DNA]</scope>
    <source>
        <strain evidence="2 3">IZ6</strain>
    </source>
</reference>
<dbReference type="PANTHER" id="PTHR36417">
    <property type="entry name" value="SELENOPROTEIN DOMAIN PROTEIN (AFU_ORTHOLOGUE AFUA_1G05220)"/>
    <property type="match status" value="1"/>
</dbReference>
<dbReference type="PANTHER" id="PTHR36417:SF2">
    <property type="entry name" value="SELENOPROTEIN DOMAIN PROTEIN (AFU_ORTHOLOGUE AFUA_1G05220)"/>
    <property type="match status" value="1"/>
</dbReference>
<evidence type="ECO:0008006" key="4">
    <source>
        <dbReference type="Google" id="ProtNLM"/>
    </source>
</evidence>
<protein>
    <recommendedName>
        <fullName evidence="4">SelT/SelW/SelH family protein</fullName>
    </recommendedName>
</protein>
<keyword evidence="3" id="KW-1185">Reference proteome</keyword>
<dbReference type="SUPFAM" id="SSF52833">
    <property type="entry name" value="Thioredoxin-like"/>
    <property type="match status" value="1"/>
</dbReference>
<dbReference type="Pfam" id="PF10262">
    <property type="entry name" value="Rdx"/>
    <property type="match status" value="1"/>
</dbReference>
<dbReference type="Gene3D" id="3.40.30.10">
    <property type="entry name" value="Glutaredoxin"/>
    <property type="match status" value="1"/>
</dbReference>
<dbReference type="Proteomes" id="UP000515317">
    <property type="component" value="Chromosome"/>
</dbReference>
<evidence type="ECO:0000256" key="1">
    <source>
        <dbReference type="ARBA" id="ARBA00023284"/>
    </source>
</evidence>
<dbReference type="KEGG" id="tso:IZ6_14160"/>
<dbReference type="NCBIfam" id="TIGR02174">
    <property type="entry name" value="CXXU_selWTH"/>
    <property type="match status" value="1"/>
</dbReference>
<evidence type="ECO:0000313" key="2">
    <source>
        <dbReference type="EMBL" id="BCJ90681.1"/>
    </source>
</evidence>
<name>A0A6S6QUC5_9HYPH</name>
<sequence length="117" mass="12985">MHAGSIPAEASNFTDFLPVRYMTAETAPKPKIVISYCTQCNWLLRAGWMAQEVLSTFGNDIGEVALVPATGGEFTISYNGDLIWNRVSDGGFPDIKTLKQRIRDRLDPGRDLGHIDR</sequence>
<accession>A0A6S6QUC5</accession>
<proteinExistence type="predicted"/>
<dbReference type="InterPro" id="IPR011893">
    <property type="entry name" value="Selenoprotein_Rdx-typ"/>
</dbReference>
<gene>
    <name evidence="2" type="ORF">IZ6_14160</name>
</gene>
<organism evidence="2 3">
    <name type="scientific">Terrihabitans soli</name>
    <dbReference type="NCBI Taxonomy" id="708113"/>
    <lineage>
        <taxon>Bacteria</taxon>
        <taxon>Pseudomonadati</taxon>
        <taxon>Pseudomonadota</taxon>
        <taxon>Alphaproteobacteria</taxon>
        <taxon>Hyphomicrobiales</taxon>
        <taxon>Terrihabitans</taxon>
    </lineage>
</organism>
<dbReference type="EMBL" id="AP023361">
    <property type="protein sequence ID" value="BCJ90681.1"/>
    <property type="molecule type" value="Genomic_DNA"/>
</dbReference>